<evidence type="ECO:0000313" key="1">
    <source>
        <dbReference type="EMBL" id="SUX11523.1"/>
    </source>
</evidence>
<dbReference type="EMBL" id="UFVD01000001">
    <property type="protein sequence ID" value="SUX11523.1"/>
    <property type="molecule type" value="Genomic_DNA"/>
</dbReference>
<keyword evidence="2" id="KW-1185">Reference proteome</keyword>
<organism evidence="1 2">
    <name type="scientific">Campylobacter sputorum subsp. sputorum</name>
    <dbReference type="NCBI Taxonomy" id="32024"/>
    <lineage>
        <taxon>Bacteria</taxon>
        <taxon>Pseudomonadati</taxon>
        <taxon>Campylobacterota</taxon>
        <taxon>Epsilonproteobacteria</taxon>
        <taxon>Campylobacterales</taxon>
        <taxon>Campylobacteraceae</taxon>
        <taxon>Campylobacter</taxon>
    </lineage>
</organism>
<name>A0A381DLD9_9BACT</name>
<reference evidence="1 2" key="1">
    <citation type="submission" date="2018-06" db="EMBL/GenBank/DDBJ databases">
        <authorList>
            <consortium name="Pathogen Informatics"/>
            <person name="Doyle S."/>
        </authorList>
    </citation>
    <scope>NUCLEOTIDE SEQUENCE [LARGE SCALE GENOMIC DNA]</scope>
    <source>
        <strain evidence="1 2">NCTC12475</strain>
    </source>
</reference>
<dbReference type="OrthoDB" id="5362731at2"/>
<dbReference type="STRING" id="32024.GCA_000788295_00352"/>
<dbReference type="AlphaFoldDB" id="A0A381DLD9"/>
<accession>A0A381DLD9</accession>
<protein>
    <submittedName>
        <fullName evidence="1">Putative integral membrane protein</fullName>
    </submittedName>
</protein>
<gene>
    <name evidence="1" type="ORF">NCTC12475_01749</name>
</gene>
<dbReference type="Proteomes" id="UP000254920">
    <property type="component" value="Unassembled WGS sequence"/>
</dbReference>
<evidence type="ECO:0000313" key="2">
    <source>
        <dbReference type="Proteomes" id="UP000254920"/>
    </source>
</evidence>
<proteinExistence type="predicted"/>
<sequence length="411" mass="48912">MTKQIDKTPFYILFFICFLDLFILFYCVSNLSISYDEAKIFYVENSLLSYIVRFSCKIFGQNDYALRLPFLIFHFLSLILFYKISKHILKRKNDRYVCVILFIFLPGILASAILVNEAGLVLLLTLFMIYLYQNNFLKSFYISMFICAFLSNSFMLFYVCVLMFGIYIKHRRISFVALFCFIVSISFFGFEIDGKPKGYLLDTIGIFAAVFSPFLFLYFIYTIYRIAIKKEEDKNIVWFVSAGSFVVCALFSIRQKLYLEDFLPFSIIALPLMIRVFFNSYRARLPQFRVKYKIFTTFVLFSLLFFSMLIVLNPVLYAMSFRDKPQKHFAYNYHIAKELSIFLKENKFENLYIKDYKMALRLKFYGINNDKKSNIFLEEKKYTSKNDEIISKFKLYKVNTLISQYNVIKEK</sequence>